<dbReference type="AlphaFoldDB" id="A0A4Z2H7H4"/>
<dbReference type="Proteomes" id="UP000314294">
    <property type="component" value="Unassembled WGS sequence"/>
</dbReference>
<protein>
    <submittedName>
        <fullName evidence="2">Uncharacterized protein</fullName>
    </submittedName>
</protein>
<evidence type="ECO:0000256" key="1">
    <source>
        <dbReference type="SAM" id="MobiDB-lite"/>
    </source>
</evidence>
<reference evidence="2 3" key="1">
    <citation type="submission" date="2019-03" db="EMBL/GenBank/DDBJ databases">
        <title>First draft genome of Liparis tanakae, snailfish: a comprehensive survey of snailfish specific genes.</title>
        <authorList>
            <person name="Kim W."/>
            <person name="Song I."/>
            <person name="Jeong J.-H."/>
            <person name="Kim D."/>
            <person name="Kim S."/>
            <person name="Ryu S."/>
            <person name="Song J.Y."/>
            <person name="Lee S.K."/>
        </authorList>
    </citation>
    <scope>NUCLEOTIDE SEQUENCE [LARGE SCALE GENOMIC DNA]</scope>
    <source>
        <tissue evidence="2">Muscle</tissue>
    </source>
</reference>
<organism evidence="2 3">
    <name type="scientific">Liparis tanakae</name>
    <name type="common">Tanaka's snailfish</name>
    <dbReference type="NCBI Taxonomy" id="230148"/>
    <lineage>
        <taxon>Eukaryota</taxon>
        <taxon>Metazoa</taxon>
        <taxon>Chordata</taxon>
        <taxon>Craniata</taxon>
        <taxon>Vertebrata</taxon>
        <taxon>Euteleostomi</taxon>
        <taxon>Actinopterygii</taxon>
        <taxon>Neopterygii</taxon>
        <taxon>Teleostei</taxon>
        <taxon>Neoteleostei</taxon>
        <taxon>Acanthomorphata</taxon>
        <taxon>Eupercaria</taxon>
        <taxon>Perciformes</taxon>
        <taxon>Cottioidei</taxon>
        <taxon>Cottales</taxon>
        <taxon>Liparidae</taxon>
        <taxon>Liparis</taxon>
    </lineage>
</organism>
<feature type="compositionally biased region" description="Polar residues" evidence="1">
    <location>
        <begin position="1"/>
        <end position="14"/>
    </location>
</feature>
<feature type="compositionally biased region" description="Gly residues" evidence="1">
    <location>
        <begin position="91"/>
        <end position="100"/>
    </location>
</feature>
<feature type="region of interest" description="Disordered" evidence="1">
    <location>
        <begin position="1"/>
        <end position="41"/>
    </location>
</feature>
<proteinExistence type="predicted"/>
<keyword evidence="3" id="KW-1185">Reference proteome</keyword>
<name>A0A4Z2H7H4_9TELE</name>
<evidence type="ECO:0000313" key="3">
    <source>
        <dbReference type="Proteomes" id="UP000314294"/>
    </source>
</evidence>
<comment type="caution">
    <text evidence="2">The sequence shown here is derived from an EMBL/GenBank/DDBJ whole genome shotgun (WGS) entry which is preliminary data.</text>
</comment>
<feature type="compositionally biased region" description="Polar residues" evidence="1">
    <location>
        <begin position="73"/>
        <end position="82"/>
    </location>
</feature>
<feature type="region of interest" description="Disordered" evidence="1">
    <location>
        <begin position="65"/>
        <end position="100"/>
    </location>
</feature>
<dbReference type="EMBL" id="SRLO01000320">
    <property type="protein sequence ID" value="TNN61185.1"/>
    <property type="molecule type" value="Genomic_DNA"/>
</dbReference>
<gene>
    <name evidence="2" type="ORF">EYF80_028570</name>
</gene>
<sequence>MAATQRPGSKSESNLLRVCSEHGSVNVEQRHGSGAGPLQGQFMSRTPEFYTLLRGGNVIPARVFKSQTERQTDGQTGSSFSTRGCAATPPCGGGSGDYTL</sequence>
<evidence type="ECO:0000313" key="2">
    <source>
        <dbReference type="EMBL" id="TNN61185.1"/>
    </source>
</evidence>
<accession>A0A4Z2H7H4</accession>